<comment type="caution">
    <text evidence="2">The sequence shown here is derived from an EMBL/GenBank/DDBJ whole genome shotgun (WGS) entry which is preliminary data.</text>
</comment>
<dbReference type="Proteomes" id="UP000094527">
    <property type="component" value="Unassembled WGS sequence"/>
</dbReference>
<dbReference type="STRING" id="48709.A0A1D2M8C6"/>
<evidence type="ECO:0000313" key="2">
    <source>
        <dbReference type="EMBL" id="ODM89154.1"/>
    </source>
</evidence>
<keyword evidence="1" id="KW-1133">Transmembrane helix</keyword>
<accession>A0A1D2M8C6</accession>
<keyword evidence="3" id="KW-1185">Reference proteome</keyword>
<evidence type="ECO:0008006" key="4">
    <source>
        <dbReference type="Google" id="ProtNLM"/>
    </source>
</evidence>
<sequence>MTGAGFGNWTSVVNQSIPPVVGYQFVPLLGWDVKLGFFSIGAKKYDSNYGAVWRVTNAKKNLPTRLYPSDIFPREKPGDYESPFLKTHCPFRYDRRVLDFLDPCDFGNTFEMKMYAVKQKGMDGVERALAGWVHIELKLLDPTDEIRIIYLQMRDEFFNAIGEFVMDPAEQCPSNDEDVFVSPTNKQFLPCTATGLRETAPSQALYMVSREILLDETAKDPANGYIPEGDFKRGIHVTWRLGDAFIITKRMIQKREKTLEEIPSIYQYPGDHLQPNYDYPRYLRKIPDYWLRADWFGAHDIKSGPGPLECNELILDDTGNPTGAAPSSLENDYLNPKYYYLGAKNTYFYQSCQVDPQNVKPEDAVVLEGRCVHLFKTVENNGDTYMPLHPSINKLHNCTRNTTAPEFLGVNFESYKNYTAMVQTARNRTCNTPCRPPVVNTSDVDDIKAFNVSGTTGLTLNKTESSHTERTTDSLAKFWRGRKFHGILCIICTMFVTPVSLFAARYFKETVMKHVFAGLQIWYWIHVANSLGLFAIYFSSQMAIRPSISSWGHSEDAFATSHYILGWISHTIFTLMLVFGGVRGGTHGSAVKVRKMIMTAHAFVGFAQYWINLLLVLISTWIPASPTADACGENGLPTGVSAVAILTITWAAVDIMFHGAIMFIQISGDTKLGFKRPWYLPIVPILPSDSTNDMDGSFLRQIVFLVYLGISGTFTFSTILTLGLSAQVPGCVFGEMTCKSPLGCSSAALSMCRNLKYSNCDG</sequence>
<feature type="transmembrane region" description="Helical" evidence="1">
    <location>
        <begin position="642"/>
        <end position="666"/>
    </location>
</feature>
<name>A0A1D2M8C6_ORCCI</name>
<evidence type="ECO:0000256" key="1">
    <source>
        <dbReference type="SAM" id="Phobius"/>
    </source>
</evidence>
<dbReference type="AlphaFoldDB" id="A0A1D2M8C6"/>
<feature type="transmembrane region" description="Helical" evidence="1">
    <location>
        <begin position="564"/>
        <end position="582"/>
    </location>
</feature>
<gene>
    <name evidence="2" type="ORF">Ocin01_17528</name>
</gene>
<feature type="transmembrane region" description="Helical" evidence="1">
    <location>
        <begin position="603"/>
        <end position="622"/>
    </location>
</feature>
<reference evidence="2 3" key="1">
    <citation type="journal article" date="2016" name="Genome Biol. Evol.">
        <title>Gene Family Evolution Reflects Adaptation to Soil Environmental Stressors in the Genome of the Collembolan Orchesella cincta.</title>
        <authorList>
            <person name="Faddeeva-Vakhrusheva A."/>
            <person name="Derks M.F."/>
            <person name="Anvar S.Y."/>
            <person name="Agamennone V."/>
            <person name="Suring W."/>
            <person name="Smit S."/>
            <person name="van Straalen N.M."/>
            <person name="Roelofs D."/>
        </authorList>
    </citation>
    <scope>NUCLEOTIDE SEQUENCE [LARGE SCALE GENOMIC DNA]</scope>
    <source>
        <tissue evidence="2">Mixed pool</tissue>
    </source>
</reference>
<organism evidence="2 3">
    <name type="scientific">Orchesella cincta</name>
    <name type="common">Springtail</name>
    <name type="synonym">Podura cincta</name>
    <dbReference type="NCBI Taxonomy" id="48709"/>
    <lineage>
        <taxon>Eukaryota</taxon>
        <taxon>Metazoa</taxon>
        <taxon>Ecdysozoa</taxon>
        <taxon>Arthropoda</taxon>
        <taxon>Hexapoda</taxon>
        <taxon>Collembola</taxon>
        <taxon>Entomobryomorpha</taxon>
        <taxon>Entomobryoidea</taxon>
        <taxon>Orchesellidae</taxon>
        <taxon>Orchesellinae</taxon>
        <taxon>Orchesella</taxon>
    </lineage>
</organism>
<evidence type="ECO:0000313" key="3">
    <source>
        <dbReference type="Proteomes" id="UP000094527"/>
    </source>
</evidence>
<protein>
    <recommendedName>
        <fullName evidence="4">Ferric-chelate reductase 1</fullName>
    </recommendedName>
</protein>
<proteinExistence type="predicted"/>
<feature type="non-terminal residue" evidence="2">
    <location>
        <position position="762"/>
    </location>
</feature>
<dbReference type="OrthoDB" id="8297071at2759"/>
<dbReference type="EMBL" id="LJIJ01002857">
    <property type="protein sequence ID" value="ODM89154.1"/>
    <property type="molecule type" value="Genomic_DNA"/>
</dbReference>
<feature type="transmembrane region" description="Helical" evidence="1">
    <location>
        <begin position="484"/>
        <end position="507"/>
    </location>
</feature>
<keyword evidence="1" id="KW-0812">Transmembrane</keyword>
<feature type="transmembrane region" description="Helical" evidence="1">
    <location>
        <begin position="519"/>
        <end position="544"/>
    </location>
</feature>
<feature type="transmembrane region" description="Helical" evidence="1">
    <location>
        <begin position="702"/>
        <end position="724"/>
    </location>
</feature>
<keyword evidence="1" id="KW-0472">Membrane</keyword>